<dbReference type="PANTHER" id="PTHR11360:SF284">
    <property type="entry name" value="EG:103B4.3 PROTEIN-RELATED"/>
    <property type="match status" value="1"/>
</dbReference>
<evidence type="ECO:0000313" key="6">
    <source>
        <dbReference type="EMBL" id="GIL39624.1"/>
    </source>
</evidence>
<dbReference type="InterPro" id="IPR036259">
    <property type="entry name" value="MFS_trans_sf"/>
</dbReference>
<gene>
    <name evidence="6" type="ORF">TMPK1_18610</name>
</gene>
<feature type="transmembrane region" description="Helical" evidence="4">
    <location>
        <begin position="78"/>
        <end position="98"/>
    </location>
</feature>
<keyword evidence="2 4" id="KW-1133">Transmembrane helix</keyword>
<feature type="transmembrane region" description="Helical" evidence="4">
    <location>
        <begin position="51"/>
        <end position="71"/>
    </location>
</feature>
<dbReference type="EMBL" id="BOPV01000001">
    <property type="protein sequence ID" value="GIL39624.1"/>
    <property type="molecule type" value="Genomic_DNA"/>
</dbReference>
<feature type="transmembrane region" description="Helical" evidence="4">
    <location>
        <begin position="104"/>
        <end position="128"/>
    </location>
</feature>
<evidence type="ECO:0000256" key="1">
    <source>
        <dbReference type="ARBA" id="ARBA00022692"/>
    </source>
</evidence>
<evidence type="ECO:0000256" key="2">
    <source>
        <dbReference type="ARBA" id="ARBA00022989"/>
    </source>
</evidence>
<keyword evidence="3 4" id="KW-0472">Membrane</keyword>
<dbReference type="GO" id="GO:0022857">
    <property type="term" value="F:transmembrane transporter activity"/>
    <property type="evidence" value="ECO:0007669"/>
    <property type="project" value="InterPro"/>
</dbReference>
<dbReference type="PANTHER" id="PTHR11360">
    <property type="entry name" value="MONOCARBOXYLATE TRANSPORTER"/>
    <property type="match status" value="1"/>
</dbReference>
<dbReference type="CDD" id="cd17355">
    <property type="entry name" value="MFS_YcxA_like"/>
    <property type="match status" value="1"/>
</dbReference>
<feature type="transmembrane region" description="Helical" evidence="4">
    <location>
        <begin position="165"/>
        <end position="189"/>
    </location>
</feature>
<feature type="transmembrane region" description="Helical" evidence="4">
    <location>
        <begin position="304"/>
        <end position="327"/>
    </location>
</feature>
<dbReference type="Gene3D" id="1.20.1250.20">
    <property type="entry name" value="MFS general substrate transporter like domains"/>
    <property type="match status" value="2"/>
</dbReference>
<dbReference type="SUPFAM" id="SSF103473">
    <property type="entry name" value="MFS general substrate transporter"/>
    <property type="match status" value="1"/>
</dbReference>
<protein>
    <submittedName>
        <fullName evidence="6">MFS transporter</fullName>
    </submittedName>
</protein>
<dbReference type="Proteomes" id="UP000681075">
    <property type="component" value="Unassembled WGS sequence"/>
</dbReference>
<evidence type="ECO:0000256" key="3">
    <source>
        <dbReference type="ARBA" id="ARBA00023136"/>
    </source>
</evidence>
<comment type="caution">
    <text evidence="6">The sequence shown here is derived from an EMBL/GenBank/DDBJ whole genome shotgun (WGS) entry which is preliminary data.</text>
</comment>
<dbReference type="InterPro" id="IPR050327">
    <property type="entry name" value="Proton-linked_MCT"/>
</dbReference>
<feature type="transmembrane region" description="Helical" evidence="4">
    <location>
        <begin position="210"/>
        <end position="231"/>
    </location>
</feature>
<feature type="transmembrane region" description="Helical" evidence="4">
    <location>
        <begin position="280"/>
        <end position="298"/>
    </location>
</feature>
<keyword evidence="1 4" id="KW-0812">Transmembrane</keyword>
<evidence type="ECO:0000256" key="4">
    <source>
        <dbReference type="SAM" id="Phobius"/>
    </source>
</evidence>
<evidence type="ECO:0000259" key="5">
    <source>
        <dbReference type="PROSITE" id="PS50850"/>
    </source>
</evidence>
<feature type="transmembrane region" description="Helical" evidence="4">
    <location>
        <begin position="140"/>
        <end position="159"/>
    </location>
</feature>
<dbReference type="InterPro" id="IPR011701">
    <property type="entry name" value="MFS"/>
</dbReference>
<feature type="transmembrane region" description="Helical" evidence="4">
    <location>
        <begin position="339"/>
        <end position="359"/>
    </location>
</feature>
<organism evidence="6 7">
    <name type="scientific">Roseiterribacter gracilis</name>
    <dbReference type="NCBI Taxonomy" id="2812848"/>
    <lineage>
        <taxon>Bacteria</taxon>
        <taxon>Pseudomonadati</taxon>
        <taxon>Pseudomonadota</taxon>
        <taxon>Alphaproteobacteria</taxon>
        <taxon>Rhodospirillales</taxon>
        <taxon>Roseiterribacteraceae</taxon>
        <taxon>Roseiterribacter</taxon>
    </lineage>
</organism>
<feature type="transmembrane region" description="Helical" evidence="4">
    <location>
        <begin position="371"/>
        <end position="389"/>
    </location>
</feature>
<feature type="transmembrane region" description="Helical" evidence="4">
    <location>
        <begin position="251"/>
        <end position="271"/>
    </location>
</feature>
<dbReference type="Pfam" id="PF07690">
    <property type="entry name" value="MFS_1"/>
    <property type="match status" value="1"/>
</dbReference>
<proteinExistence type="predicted"/>
<dbReference type="AlphaFoldDB" id="A0A8S8XA46"/>
<feature type="domain" description="Major facilitator superfamily (MFS) profile" evidence="5">
    <location>
        <begin position="7"/>
        <end position="394"/>
    </location>
</feature>
<sequence length="401" mass="41376">MIAAMTDRSRLTFAIFASGLVLSVVFGARQSFGLFAESFATTRQIPLSSYALAIAVQNLLWGIAQPFAGAINDRRGPLPVIAVGALFYIAGLLIAANATTSLEVILGMGVLVGIGLAGTTQGVVLTALGKIATPANRNGVMGLAAAIGSIGMIVMVPLAQTQLAANGIAVSLSILAALIVLAAPAGILLRSKTPPSANRPDLIGAARQAFAEPGFILLTLGFFTCGFHLAFMVTHLPGYLALCSVQPHVAGTALALVGVFNAIGSFAVGWISDRVPPHRVLGWLYAGRAVAIALFFFLPKTEVGTYAFAGAMGLMWLSTIPPTNGVIARFFGMHNLGGLFGVTFFSHQIGSFLGAWAGGLAVDFAGNYDSIWVASIAMGLIASALNFSISLPDRPPAFSPA</sequence>
<dbReference type="PROSITE" id="PS50850">
    <property type="entry name" value="MFS"/>
    <property type="match status" value="1"/>
</dbReference>
<reference evidence="6" key="1">
    <citation type="submission" date="2021-02" db="EMBL/GenBank/DDBJ databases">
        <title>Genome sequence of Rhodospirillales sp. strain TMPK1 isolated from soil.</title>
        <authorList>
            <person name="Nakai R."/>
            <person name="Kusada H."/>
            <person name="Tamaki H."/>
        </authorList>
    </citation>
    <scope>NUCLEOTIDE SEQUENCE</scope>
    <source>
        <strain evidence="6">TMPK1</strain>
    </source>
</reference>
<name>A0A8S8XA46_9PROT</name>
<dbReference type="InterPro" id="IPR020846">
    <property type="entry name" value="MFS_dom"/>
</dbReference>
<evidence type="ECO:0000313" key="7">
    <source>
        <dbReference type="Proteomes" id="UP000681075"/>
    </source>
</evidence>
<keyword evidence="7" id="KW-1185">Reference proteome</keyword>
<accession>A0A8S8XA46</accession>